<dbReference type="SUPFAM" id="SSF142338">
    <property type="entry name" value="CofD-like"/>
    <property type="match status" value="1"/>
</dbReference>
<gene>
    <name evidence="3" type="ORF">SAMN05421791_103143</name>
</gene>
<organism evidence="3 4">
    <name type="scientific">Facklamia miroungae</name>
    <dbReference type="NCBI Taxonomy" id="120956"/>
    <lineage>
        <taxon>Bacteria</taxon>
        <taxon>Bacillati</taxon>
        <taxon>Bacillota</taxon>
        <taxon>Bacilli</taxon>
        <taxon>Lactobacillales</taxon>
        <taxon>Aerococcaceae</taxon>
        <taxon>Facklamia</taxon>
    </lineage>
</organism>
<comment type="similarity">
    <text evidence="2">Belongs to the gluconeogenesis factor family.</text>
</comment>
<dbReference type="AlphaFoldDB" id="A0A1G7RQX6"/>
<dbReference type="RefSeq" id="WP_090289556.1">
    <property type="nucleotide sequence ID" value="NZ_FNCK01000003.1"/>
</dbReference>
<dbReference type="Pfam" id="PF01933">
    <property type="entry name" value="CofD"/>
    <property type="match status" value="1"/>
</dbReference>
<comment type="function">
    <text evidence="2">Required for morphogenesis under gluconeogenic growth conditions.</text>
</comment>
<evidence type="ECO:0000256" key="2">
    <source>
        <dbReference type="HAMAP-Rule" id="MF_00973"/>
    </source>
</evidence>
<dbReference type="PANTHER" id="PTHR30135">
    <property type="entry name" value="UNCHARACTERIZED PROTEIN YVCK-RELATED"/>
    <property type="match status" value="1"/>
</dbReference>
<dbReference type="EMBL" id="FNCK01000003">
    <property type="protein sequence ID" value="SDG13226.1"/>
    <property type="molecule type" value="Genomic_DNA"/>
</dbReference>
<dbReference type="STRING" id="120956.SAMN05421791_103143"/>
<dbReference type="InterPro" id="IPR010119">
    <property type="entry name" value="Gluconeogen_factor"/>
</dbReference>
<accession>A0A1G7RQX6</accession>
<dbReference type="GO" id="GO:0005737">
    <property type="term" value="C:cytoplasm"/>
    <property type="evidence" value="ECO:0007669"/>
    <property type="project" value="UniProtKB-SubCell"/>
</dbReference>
<proteinExistence type="inferred from homology"/>
<evidence type="ECO:0000313" key="3">
    <source>
        <dbReference type="EMBL" id="SDG13226.1"/>
    </source>
</evidence>
<dbReference type="HAMAP" id="MF_00973">
    <property type="entry name" value="Gluconeogen_factor"/>
    <property type="match status" value="1"/>
</dbReference>
<comment type="subcellular location">
    <subcellularLocation>
        <location evidence="2">Cytoplasm</location>
    </subcellularLocation>
</comment>
<evidence type="ECO:0000313" key="4">
    <source>
        <dbReference type="Proteomes" id="UP000199708"/>
    </source>
</evidence>
<reference evidence="3 4" key="1">
    <citation type="submission" date="2016-10" db="EMBL/GenBank/DDBJ databases">
        <authorList>
            <person name="de Groot N.N."/>
        </authorList>
    </citation>
    <scope>NUCLEOTIDE SEQUENCE [LARGE SCALE GENOMIC DNA]</scope>
    <source>
        <strain evidence="3 4">ATCC BAA-466</strain>
    </source>
</reference>
<dbReference type="InterPro" id="IPR038136">
    <property type="entry name" value="CofD-like_dom_sf"/>
</dbReference>
<dbReference type="InterPro" id="IPR002882">
    <property type="entry name" value="CofD"/>
</dbReference>
<sequence>MNQTRHPRYKVAVIGGGTGLPVILRGLKKLDVNITAIVTVADDGGSSGVIRDYINVVPPGDIRNCMSALSEADADLLELFQYRFNTDDDFLAGHAIGNLLIAALKEMKGSLSEAIDILSYFMKISGQILPAAPEPLILQALFEDGTIAVGESKIAHHRKRIQEVNVMTIDGKPAIKASSRVVEAIMEADMIVLGPGSLYTSILPNLMIEEIGQAILKTDAQVVYVCNIMTQLGETENFTDADHIEVLHNHLGSQFVDTILVNTTEVPKEYIINQPNKEYLLQVKHDFNGLRRLGCHVISSEFLSMKEGGAYHDTDKVVKELGRLLDSIRLLEKNTLVERMRPVI</sequence>
<dbReference type="NCBIfam" id="TIGR01826">
    <property type="entry name" value="CofD_related"/>
    <property type="match status" value="1"/>
</dbReference>
<keyword evidence="4" id="KW-1185">Reference proteome</keyword>
<protein>
    <recommendedName>
        <fullName evidence="2">Putative gluconeogenesis factor</fullName>
    </recommendedName>
</protein>
<evidence type="ECO:0000256" key="1">
    <source>
        <dbReference type="ARBA" id="ARBA00022490"/>
    </source>
</evidence>
<dbReference type="OrthoDB" id="9783842at2"/>
<dbReference type="GO" id="GO:0008360">
    <property type="term" value="P:regulation of cell shape"/>
    <property type="evidence" value="ECO:0007669"/>
    <property type="project" value="UniProtKB-UniRule"/>
</dbReference>
<name>A0A1G7RQX6_9LACT</name>
<dbReference type="PANTHER" id="PTHR30135:SF3">
    <property type="entry name" value="GLUCONEOGENESIS FACTOR-RELATED"/>
    <property type="match status" value="1"/>
</dbReference>
<dbReference type="GO" id="GO:0043743">
    <property type="term" value="F:LPPG:FO 2-phospho-L-lactate transferase activity"/>
    <property type="evidence" value="ECO:0007669"/>
    <property type="project" value="InterPro"/>
</dbReference>
<dbReference type="CDD" id="cd07187">
    <property type="entry name" value="YvcK_like"/>
    <property type="match status" value="1"/>
</dbReference>
<dbReference type="Gene3D" id="3.40.50.10680">
    <property type="entry name" value="CofD-like domains"/>
    <property type="match status" value="1"/>
</dbReference>
<dbReference type="Proteomes" id="UP000199708">
    <property type="component" value="Unassembled WGS sequence"/>
</dbReference>
<keyword evidence="1 2" id="KW-0963">Cytoplasm</keyword>